<dbReference type="RefSeq" id="WP_163744933.1">
    <property type="nucleotide sequence ID" value="NZ_JAAGOA010000034.1"/>
</dbReference>
<dbReference type="GO" id="GO:0016787">
    <property type="term" value="F:hydrolase activity"/>
    <property type="evidence" value="ECO:0007669"/>
    <property type="project" value="UniProtKB-KW"/>
</dbReference>
<dbReference type="PANTHER" id="PTHR42796">
    <property type="entry name" value="FUMARYLACETOACETATE HYDROLASE DOMAIN-CONTAINING PROTEIN 2A-RELATED"/>
    <property type="match status" value="1"/>
</dbReference>
<dbReference type="InterPro" id="IPR011234">
    <property type="entry name" value="Fumarylacetoacetase-like_C"/>
</dbReference>
<reference evidence="5 6" key="1">
    <citation type="submission" date="2020-02" db="EMBL/GenBank/DDBJ databases">
        <authorList>
            <person name="Li X.-J."/>
            <person name="Han X.-M."/>
        </authorList>
    </citation>
    <scope>NUCLEOTIDE SEQUENCE [LARGE SCALE GENOMIC DNA]</scope>
    <source>
        <strain evidence="5 6">CCTCC AB 2017055</strain>
    </source>
</reference>
<comment type="similarity">
    <text evidence="1">Belongs to the FAH family.</text>
</comment>
<protein>
    <submittedName>
        <fullName evidence="5">Fumarylacetoacetate hydrolase family protein</fullName>
    </submittedName>
</protein>
<gene>
    <name evidence="5" type="ORF">G1H10_30045</name>
</gene>
<organism evidence="5 6">
    <name type="scientific">Phytoactinopolyspora halotolerans</name>
    <dbReference type="NCBI Taxonomy" id="1981512"/>
    <lineage>
        <taxon>Bacteria</taxon>
        <taxon>Bacillati</taxon>
        <taxon>Actinomycetota</taxon>
        <taxon>Actinomycetes</taxon>
        <taxon>Jiangellales</taxon>
        <taxon>Jiangellaceae</taxon>
        <taxon>Phytoactinopolyspora</taxon>
    </lineage>
</organism>
<evidence type="ECO:0000256" key="2">
    <source>
        <dbReference type="ARBA" id="ARBA00022723"/>
    </source>
</evidence>
<evidence type="ECO:0000313" key="5">
    <source>
        <dbReference type="EMBL" id="NEE04417.1"/>
    </source>
</evidence>
<keyword evidence="2" id="KW-0479">Metal-binding</keyword>
<dbReference type="SUPFAM" id="SSF56529">
    <property type="entry name" value="FAH"/>
    <property type="match status" value="1"/>
</dbReference>
<sequence>MKLATLRLPGRTTAVRIDGDHGTDLGVPDVGAVLGRRDWRRWAAGVAGKRLPLPGAGHSGADGTLDAAGNRPVDNAHEGSGASSYAPVVLRPGKIICVGLNYAPHIREMGRELPEYPTFFAKYPEALIGAHDDIELPPEAPDAVDWEAELAVVVGSRLRRSNEGEAAAAIAGYSVLNDVTMRDWQYRTPQWLQGKTFEGTTPFGPLMVTPDELGASGEADPKLADGVALDLSCDVDGEVMQRANTRDLVFSPARLLAYASQILTLNPGDVIATGTPGGVGHAREPKRYLATGSTVVTRIGGVGELRNRVTTA</sequence>
<keyword evidence="5" id="KW-0378">Hydrolase</keyword>
<dbReference type="Proteomes" id="UP000475214">
    <property type="component" value="Unassembled WGS sequence"/>
</dbReference>
<dbReference type="AlphaFoldDB" id="A0A6L9SGY8"/>
<evidence type="ECO:0000313" key="6">
    <source>
        <dbReference type="Proteomes" id="UP000475214"/>
    </source>
</evidence>
<feature type="domain" description="Fumarylacetoacetase-like C-terminal" evidence="4">
    <location>
        <begin position="94"/>
        <end position="309"/>
    </location>
</feature>
<evidence type="ECO:0000256" key="3">
    <source>
        <dbReference type="SAM" id="MobiDB-lite"/>
    </source>
</evidence>
<accession>A0A6L9SGY8</accession>
<dbReference type="PANTHER" id="PTHR42796:SF4">
    <property type="entry name" value="FUMARYLACETOACETATE HYDROLASE DOMAIN-CONTAINING PROTEIN 2A"/>
    <property type="match status" value="1"/>
</dbReference>
<dbReference type="Pfam" id="PF01557">
    <property type="entry name" value="FAA_hydrolase"/>
    <property type="match status" value="1"/>
</dbReference>
<evidence type="ECO:0000259" key="4">
    <source>
        <dbReference type="Pfam" id="PF01557"/>
    </source>
</evidence>
<dbReference type="Gene3D" id="3.90.850.10">
    <property type="entry name" value="Fumarylacetoacetase-like, C-terminal domain"/>
    <property type="match status" value="1"/>
</dbReference>
<name>A0A6L9SGY8_9ACTN</name>
<dbReference type="EMBL" id="JAAGOA010000034">
    <property type="protein sequence ID" value="NEE04417.1"/>
    <property type="molecule type" value="Genomic_DNA"/>
</dbReference>
<dbReference type="GO" id="GO:0046872">
    <property type="term" value="F:metal ion binding"/>
    <property type="evidence" value="ECO:0007669"/>
    <property type="project" value="UniProtKB-KW"/>
</dbReference>
<evidence type="ECO:0000256" key="1">
    <source>
        <dbReference type="ARBA" id="ARBA00010211"/>
    </source>
</evidence>
<proteinExistence type="inferred from homology"/>
<feature type="region of interest" description="Disordered" evidence="3">
    <location>
        <begin position="53"/>
        <end position="82"/>
    </location>
</feature>
<dbReference type="InterPro" id="IPR036663">
    <property type="entry name" value="Fumarylacetoacetase_C_sf"/>
</dbReference>
<dbReference type="InterPro" id="IPR051121">
    <property type="entry name" value="FAH"/>
</dbReference>
<keyword evidence="6" id="KW-1185">Reference proteome</keyword>
<dbReference type="GO" id="GO:0044281">
    <property type="term" value="P:small molecule metabolic process"/>
    <property type="evidence" value="ECO:0007669"/>
    <property type="project" value="UniProtKB-ARBA"/>
</dbReference>
<comment type="caution">
    <text evidence="5">The sequence shown here is derived from an EMBL/GenBank/DDBJ whole genome shotgun (WGS) entry which is preliminary data.</text>
</comment>